<dbReference type="SMART" id="SM00739">
    <property type="entry name" value="KOW"/>
    <property type="match status" value="2"/>
</dbReference>
<sequence length="368" mass="40661">MVIRPMSSWCRASVPTTAPAGLDLTVIVNSMEITAFQRGNFSYSAGLLRLPLKLEHLEWVVLPDMEELFFFHQAGVDPSLVEESHVLFSSQFWIKGDAVRSSSPQILGKIARVMSVQFDQQTVLLLLDDQMHDCSILEQRRVFSSGDHVRVIAGANRGFVGAVIGVLEANVVLTSSTDLTHEGMKKVRYNEVQLDVLFQHGFFATVPITSCQKLADFSMREASKLVGKEVWVVGGEFKGRPATLDHVGPDESRIYLNGYPALNVPNRHIASSSGVLLTGRMLDQTPLQQLVDLIRRLYKPQIARPREKTPPPSPQASSSALPEAEGSPWVVTASDVPTPTRPEDLRAWLVVKRWAADALLAFLEQGVP</sequence>
<dbReference type="Pfam" id="PF00467">
    <property type="entry name" value="KOW"/>
    <property type="match status" value="1"/>
</dbReference>
<gene>
    <name evidence="3" type="ORF">JVT61DRAFT_5864</name>
</gene>
<feature type="region of interest" description="Disordered" evidence="1">
    <location>
        <begin position="302"/>
        <end position="338"/>
    </location>
</feature>
<organism evidence="3 4">
    <name type="scientific">Boletus reticuloceps</name>
    <dbReference type="NCBI Taxonomy" id="495285"/>
    <lineage>
        <taxon>Eukaryota</taxon>
        <taxon>Fungi</taxon>
        <taxon>Dikarya</taxon>
        <taxon>Basidiomycota</taxon>
        <taxon>Agaricomycotina</taxon>
        <taxon>Agaricomycetes</taxon>
        <taxon>Agaricomycetidae</taxon>
        <taxon>Boletales</taxon>
        <taxon>Boletineae</taxon>
        <taxon>Boletaceae</taxon>
        <taxon>Boletoideae</taxon>
        <taxon>Boletus</taxon>
    </lineage>
</organism>
<dbReference type="InterPro" id="IPR008991">
    <property type="entry name" value="Translation_prot_SH3-like_sf"/>
</dbReference>
<comment type="caution">
    <text evidence="3">The sequence shown here is derived from an EMBL/GenBank/DDBJ whole genome shotgun (WGS) entry which is preliminary data.</text>
</comment>
<accession>A0A8I2YL77</accession>
<protein>
    <recommendedName>
        <fullName evidence="2">KOW domain-containing protein</fullName>
    </recommendedName>
</protein>
<dbReference type="SUPFAM" id="SSF50104">
    <property type="entry name" value="Translation proteins SH3-like domain"/>
    <property type="match status" value="1"/>
</dbReference>
<dbReference type="InterPro" id="IPR005825">
    <property type="entry name" value="Ribosomal_uL24_CS"/>
</dbReference>
<dbReference type="GO" id="GO:0006412">
    <property type="term" value="P:translation"/>
    <property type="evidence" value="ECO:0007669"/>
    <property type="project" value="InterPro"/>
</dbReference>
<keyword evidence="4" id="KW-1185">Reference proteome</keyword>
<dbReference type="PROSITE" id="PS01108">
    <property type="entry name" value="RIBOSOMAL_L24"/>
    <property type="match status" value="1"/>
</dbReference>
<feature type="domain" description="KOW" evidence="2">
    <location>
        <begin position="223"/>
        <end position="250"/>
    </location>
</feature>
<dbReference type="Proteomes" id="UP000683000">
    <property type="component" value="Unassembled WGS sequence"/>
</dbReference>
<feature type="domain" description="KOW" evidence="2">
    <location>
        <begin position="142"/>
        <end position="169"/>
    </location>
</feature>
<dbReference type="GO" id="GO:0005840">
    <property type="term" value="C:ribosome"/>
    <property type="evidence" value="ECO:0007669"/>
    <property type="project" value="InterPro"/>
</dbReference>
<reference evidence="3" key="1">
    <citation type="submission" date="2021-03" db="EMBL/GenBank/DDBJ databases">
        <title>Evolutionary innovations through gain and loss of genes in the ectomycorrhizal Boletales.</title>
        <authorList>
            <person name="Wu G."/>
            <person name="Miyauchi S."/>
            <person name="Morin E."/>
            <person name="Yang Z.-L."/>
            <person name="Xu J."/>
            <person name="Martin F.M."/>
        </authorList>
    </citation>
    <scope>NUCLEOTIDE SEQUENCE</scope>
    <source>
        <strain evidence="3">BR01</strain>
    </source>
</reference>
<dbReference type="GO" id="GO:0003735">
    <property type="term" value="F:structural constituent of ribosome"/>
    <property type="evidence" value="ECO:0007669"/>
    <property type="project" value="InterPro"/>
</dbReference>
<evidence type="ECO:0000313" key="4">
    <source>
        <dbReference type="Proteomes" id="UP000683000"/>
    </source>
</evidence>
<evidence type="ECO:0000259" key="2">
    <source>
        <dbReference type="SMART" id="SM00739"/>
    </source>
</evidence>
<dbReference type="AlphaFoldDB" id="A0A8I2YL77"/>
<dbReference type="InterPro" id="IPR005824">
    <property type="entry name" value="KOW"/>
</dbReference>
<dbReference type="OrthoDB" id="2668238at2759"/>
<evidence type="ECO:0000313" key="3">
    <source>
        <dbReference type="EMBL" id="KAG6373727.1"/>
    </source>
</evidence>
<name>A0A8I2YL77_9AGAM</name>
<proteinExistence type="predicted"/>
<evidence type="ECO:0000256" key="1">
    <source>
        <dbReference type="SAM" id="MobiDB-lite"/>
    </source>
</evidence>
<dbReference type="EMBL" id="JAGFBS010000020">
    <property type="protein sequence ID" value="KAG6373727.1"/>
    <property type="molecule type" value="Genomic_DNA"/>
</dbReference>